<dbReference type="EMBL" id="LGAP01000009">
    <property type="protein sequence ID" value="KOF17838.1"/>
    <property type="molecule type" value="Genomic_DNA"/>
</dbReference>
<dbReference type="PATRIC" id="fig|106592.7.peg.7473"/>
<gene>
    <name evidence="4" type="ORF">AC244_15805</name>
</gene>
<evidence type="ECO:0000259" key="3">
    <source>
        <dbReference type="PROSITE" id="PS50110"/>
    </source>
</evidence>
<dbReference type="Pfam" id="PF00072">
    <property type="entry name" value="Response_reg"/>
    <property type="match status" value="1"/>
</dbReference>
<reference evidence="5" key="1">
    <citation type="submission" date="2015-07" db="EMBL/GenBank/DDBJ databases">
        <title>Whole genome sequence of an Ensifer adhaerens strain isolated from a cave pool in the Wind Cave National Park.</title>
        <authorList>
            <person name="Eng W.W.H."/>
            <person name="Gan H.M."/>
            <person name="Barton H.A."/>
            <person name="Savka M.A."/>
        </authorList>
    </citation>
    <scope>NUCLEOTIDE SEQUENCE [LARGE SCALE GENOMIC DNA]</scope>
    <source>
        <strain evidence="5">SD006</strain>
    </source>
</reference>
<dbReference type="PROSITE" id="PS50110">
    <property type="entry name" value="RESPONSE_REGULATORY"/>
    <property type="match status" value="1"/>
</dbReference>
<dbReference type="Proteomes" id="UP000037425">
    <property type="component" value="Unassembled WGS sequence"/>
</dbReference>
<dbReference type="PANTHER" id="PTHR44591:SF21">
    <property type="entry name" value="TWO-COMPONENT RESPONSE REGULATOR"/>
    <property type="match status" value="1"/>
</dbReference>
<organism evidence="4 5">
    <name type="scientific">Ensifer adhaerens</name>
    <name type="common">Sinorhizobium morelense</name>
    <dbReference type="NCBI Taxonomy" id="106592"/>
    <lineage>
        <taxon>Bacteria</taxon>
        <taxon>Pseudomonadati</taxon>
        <taxon>Pseudomonadota</taxon>
        <taxon>Alphaproteobacteria</taxon>
        <taxon>Hyphomicrobiales</taxon>
        <taxon>Rhizobiaceae</taxon>
        <taxon>Sinorhizobium/Ensifer group</taxon>
        <taxon>Ensifer</taxon>
    </lineage>
</organism>
<dbReference type="RefSeq" id="WP_025424638.1">
    <property type="nucleotide sequence ID" value="NZ_LGAP01000009.1"/>
</dbReference>
<dbReference type="SMART" id="SM00448">
    <property type="entry name" value="REC"/>
    <property type="match status" value="1"/>
</dbReference>
<dbReference type="InterPro" id="IPR001789">
    <property type="entry name" value="Sig_transdc_resp-reg_receiver"/>
</dbReference>
<dbReference type="InterPro" id="IPR011006">
    <property type="entry name" value="CheY-like_superfamily"/>
</dbReference>
<evidence type="ECO:0000313" key="4">
    <source>
        <dbReference type="EMBL" id="KOF17838.1"/>
    </source>
</evidence>
<proteinExistence type="predicted"/>
<dbReference type="GO" id="GO:0000160">
    <property type="term" value="P:phosphorelay signal transduction system"/>
    <property type="evidence" value="ECO:0007669"/>
    <property type="project" value="InterPro"/>
</dbReference>
<evidence type="ECO:0000313" key="5">
    <source>
        <dbReference type="Proteomes" id="UP000037425"/>
    </source>
</evidence>
<feature type="domain" description="Response regulatory" evidence="3">
    <location>
        <begin position="3"/>
        <end position="117"/>
    </location>
</feature>
<dbReference type="Gene3D" id="3.40.50.2300">
    <property type="match status" value="1"/>
</dbReference>
<keyword evidence="1 2" id="KW-0597">Phosphoprotein</keyword>
<dbReference type="CDD" id="cd00156">
    <property type="entry name" value="REC"/>
    <property type="match status" value="1"/>
</dbReference>
<sequence length="119" mass="12898">MAKILITEDEDALRSFVARALRLDGHETVEAGDGADGLACLQTENFDLLLSDIRMPVMDGIELTHQASAAFPAMKILLMTGYAEQRERADDLADKIVDVISKPFSLPDIRKAVALALAA</sequence>
<dbReference type="OrthoDB" id="9802155at2"/>
<dbReference type="AlphaFoldDB" id="A0A0L8BTD2"/>
<protein>
    <submittedName>
        <fullName evidence="4">MFS transporter</fullName>
    </submittedName>
</protein>
<dbReference type="InterPro" id="IPR050595">
    <property type="entry name" value="Bact_response_regulator"/>
</dbReference>
<comment type="caution">
    <text evidence="4">The sequence shown here is derived from an EMBL/GenBank/DDBJ whole genome shotgun (WGS) entry which is preliminary data.</text>
</comment>
<evidence type="ECO:0000256" key="2">
    <source>
        <dbReference type="PROSITE-ProRule" id="PRU00169"/>
    </source>
</evidence>
<accession>A0A0L8BTD2</accession>
<dbReference type="SUPFAM" id="SSF52172">
    <property type="entry name" value="CheY-like"/>
    <property type="match status" value="1"/>
</dbReference>
<dbReference type="PANTHER" id="PTHR44591">
    <property type="entry name" value="STRESS RESPONSE REGULATOR PROTEIN 1"/>
    <property type="match status" value="1"/>
</dbReference>
<evidence type="ECO:0000256" key="1">
    <source>
        <dbReference type="ARBA" id="ARBA00022553"/>
    </source>
</evidence>
<name>A0A0L8BTD2_ENSAD</name>
<feature type="modified residue" description="4-aspartylphosphate" evidence="2">
    <location>
        <position position="52"/>
    </location>
</feature>